<feature type="transmembrane region" description="Helical" evidence="4">
    <location>
        <begin position="482"/>
        <end position="501"/>
    </location>
</feature>
<dbReference type="Pfam" id="PF00201">
    <property type="entry name" value="UDPGT"/>
    <property type="match status" value="1"/>
</dbReference>
<dbReference type="AlphaFoldDB" id="A0AAW2Z144"/>
<dbReference type="GO" id="GO:0008194">
    <property type="term" value="F:UDP-glycosyltransferase activity"/>
    <property type="evidence" value="ECO:0007669"/>
    <property type="project" value="InterPro"/>
</dbReference>
<dbReference type="InterPro" id="IPR002213">
    <property type="entry name" value="UDP_glucos_trans"/>
</dbReference>
<dbReference type="InterPro" id="IPR050271">
    <property type="entry name" value="UDP-glycosyltransferase"/>
</dbReference>
<evidence type="ECO:0000313" key="6">
    <source>
        <dbReference type="EMBL" id="KAL0482511.1"/>
    </source>
</evidence>
<protein>
    <recommendedName>
        <fullName evidence="8">UDP-glucuronosyltransferase</fullName>
    </recommendedName>
</protein>
<keyword evidence="5" id="KW-0732">Signal</keyword>
<dbReference type="SUPFAM" id="SSF53756">
    <property type="entry name" value="UDP-Glycosyltransferase/glycogen phosphorylase"/>
    <property type="match status" value="1"/>
</dbReference>
<keyword evidence="4" id="KW-1133">Transmembrane helix</keyword>
<keyword evidence="7" id="KW-1185">Reference proteome</keyword>
<sequence length="514" mass="58379">MKLLITILLLCVMTSARPRILFSGSSGNTANIVLIQIARVVNSNQDYQLSFGTFDEFKTKVDSLGTHVRFIDYGKNPSHIPVELAKAIAVETTFYKSMANITSILLRTYEPTFKALEPIFKDPSTRPHVLVSDYFDLAGPDLADHYSVPVVIVKSNAQLDFGGFFEMPRDLPDRTLGHGLQDMKNFKKRLWQTIAPAWYMTGYMIPIWMRYDQLSNLRRRFGINVGEAKPFGSLDDRIVICCTSFGFEYARPISTYTHLVGLLHEPYDPSTHIKQQDMGLMNWLDQSEQIVVYVSFGTLVRPLDWHLENLVRGVLMNSSARVLIATTSQHDASLLQDIDASRVRIEPWVNQQMVLHHARTRVFISHGGGQSIAEGLSCGMPMLILPFMSDQLPNAIRLFEMGAGLYLNKADFTAQEVYEKMMRLLNEDGFRERSKHLYSVSLTYGHERRAAEIVVNTLEVGEEHLKPFDHDFTFLQKYNLDVHLLIGCAMSVLTFSARLVITKIGKKLFGLIKK</sequence>
<name>A0AAW2Z144_9EUKA</name>
<reference evidence="6 7" key="1">
    <citation type="submission" date="2024-03" db="EMBL/GenBank/DDBJ databases">
        <title>The Acrasis kona genome and developmental transcriptomes reveal deep origins of eukaryotic multicellular pathways.</title>
        <authorList>
            <person name="Sheikh S."/>
            <person name="Fu C.-J."/>
            <person name="Brown M.W."/>
            <person name="Baldauf S.L."/>
        </authorList>
    </citation>
    <scope>NUCLEOTIDE SEQUENCE [LARGE SCALE GENOMIC DNA]</scope>
    <source>
        <strain evidence="6 7">ATCC MYA-3509</strain>
    </source>
</reference>
<keyword evidence="4" id="KW-0472">Membrane</keyword>
<dbReference type="Proteomes" id="UP001431209">
    <property type="component" value="Unassembled WGS sequence"/>
</dbReference>
<dbReference type="EMBL" id="JAOPGA020000868">
    <property type="protein sequence ID" value="KAL0482511.1"/>
    <property type="molecule type" value="Genomic_DNA"/>
</dbReference>
<evidence type="ECO:0000256" key="5">
    <source>
        <dbReference type="SAM" id="SignalP"/>
    </source>
</evidence>
<organism evidence="6 7">
    <name type="scientific">Acrasis kona</name>
    <dbReference type="NCBI Taxonomy" id="1008807"/>
    <lineage>
        <taxon>Eukaryota</taxon>
        <taxon>Discoba</taxon>
        <taxon>Heterolobosea</taxon>
        <taxon>Tetramitia</taxon>
        <taxon>Eutetramitia</taxon>
        <taxon>Acrasidae</taxon>
        <taxon>Acrasis</taxon>
    </lineage>
</organism>
<evidence type="ECO:0000256" key="1">
    <source>
        <dbReference type="ARBA" id="ARBA00022676"/>
    </source>
</evidence>
<dbReference type="PANTHER" id="PTHR48043">
    <property type="entry name" value="EG:EG0003.4 PROTEIN-RELATED"/>
    <property type="match status" value="1"/>
</dbReference>
<dbReference type="Gene3D" id="3.40.50.2000">
    <property type="entry name" value="Glycogen Phosphorylase B"/>
    <property type="match status" value="2"/>
</dbReference>
<keyword evidence="4" id="KW-0812">Transmembrane</keyword>
<evidence type="ECO:0000313" key="7">
    <source>
        <dbReference type="Proteomes" id="UP001431209"/>
    </source>
</evidence>
<dbReference type="CDD" id="cd03784">
    <property type="entry name" value="GT1_Gtf-like"/>
    <property type="match status" value="1"/>
</dbReference>
<feature type="chain" id="PRO_5043374443" description="UDP-glucuronosyltransferase" evidence="5">
    <location>
        <begin position="17"/>
        <end position="514"/>
    </location>
</feature>
<evidence type="ECO:0000256" key="4">
    <source>
        <dbReference type="SAM" id="Phobius"/>
    </source>
</evidence>
<evidence type="ECO:0000256" key="2">
    <source>
        <dbReference type="ARBA" id="ARBA00022679"/>
    </source>
</evidence>
<dbReference type="InterPro" id="IPR035595">
    <property type="entry name" value="UDP_glycos_trans_CS"/>
</dbReference>
<dbReference type="PANTHER" id="PTHR48043:SF145">
    <property type="entry name" value="FI06409P-RELATED"/>
    <property type="match status" value="1"/>
</dbReference>
<accession>A0AAW2Z144</accession>
<keyword evidence="2 3" id="KW-0808">Transferase</keyword>
<evidence type="ECO:0000256" key="3">
    <source>
        <dbReference type="RuleBase" id="RU003718"/>
    </source>
</evidence>
<evidence type="ECO:0008006" key="8">
    <source>
        <dbReference type="Google" id="ProtNLM"/>
    </source>
</evidence>
<dbReference type="PROSITE" id="PS00375">
    <property type="entry name" value="UDPGT"/>
    <property type="match status" value="1"/>
</dbReference>
<gene>
    <name evidence="6" type="ORF">AKO1_014418</name>
</gene>
<feature type="signal peptide" evidence="5">
    <location>
        <begin position="1"/>
        <end position="16"/>
    </location>
</feature>
<comment type="caution">
    <text evidence="6">The sequence shown here is derived from an EMBL/GenBank/DDBJ whole genome shotgun (WGS) entry which is preliminary data.</text>
</comment>
<proteinExistence type="inferred from homology"/>
<comment type="similarity">
    <text evidence="3">Belongs to the UDP-glycosyltransferase family.</text>
</comment>
<keyword evidence="1 3" id="KW-0328">Glycosyltransferase</keyword>